<dbReference type="Pfam" id="PF00072">
    <property type="entry name" value="Response_reg"/>
    <property type="match status" value="1"/>
</dbReference>
<dbReference type="Pfam" id="PF00158">
    <property type="entry name" value="Sigma54_activat"/>
    <property type="match status" value="1"/>
</dbReference>
<evidence type="ECO:0000256" key="1">
    <source>
        <dbReference type="ARBA" id="ARBA00022741"/>
    </source>
</evidence>
<evidence type="ECO:0000259" key="9">
    <source>
        <dbReference type="PROSITE" id="PS50110"/>
    </source>
</evidence>
<keyword evidence="4" id="KW-0238">DNA-binding</keyword>
<keyword evidence="5" id="KW-0010">Activator</keyword>
<dbReference type="Gene3D" id="3.40.50.300">
    <property type="entry name" value="P-loop containing nucleotide triphosphate hydrolases"/>
    <property type="match status" value="1"/>
</dbReference>
<evidence type="ECO:0000256" key="6">
    <source>
        <dbReference type="ARBA" id="ARBA00023163"/>
    </source>
</evidence>
<dbReference type="InterPro" id="IPR025944">
    <property type="entry name" value="Sigma_54_int_dom_CS"/>
</dbReference>
<dbReference type="InterPro" id="IPR009057">
    <property type="entry name" value="Homeodomain-like_sf"/>
</dbReference>
<dbReference type="PROSITE" id="PS00688">
    <property type="entry name" value="SIGMA54_INTERACT_3"/>
    <property type="match status" value="1"/>
</dbReference>
<dbReference type="SMART" id="SM00382">
    <property type="entry name" value="AAA"/>
    <property type="match status" value="1"/>
</dbReference>
<dbReference type="InterPro" id="IPR001789">
    <property type="entry name" value="Sig_transdc_resp-reg_receiver"/>
</dbReference>
<dbReference type="InterPro" id="IPR003593">
    <property type="entry name" value="AAA+_ATPase"/>
</dbReference>
<keyword evidence="6" id="KW-0804">Transcription</keyword>
<dbReference type="CDD" id="cd00009">
    <property type="entry name" value="AAA"/>
    <property type="match status" value="1"/>
</dbReference>
<dbReference type="PRINTS" id="PR01590">
    <property type="entry name" value="HTHFIS"/>
</dbReference>
<keyword evidence="1" id="KW-0547">Nucleotide-binding</keyword>
<evidence type="ECO:0000256" key="4">
    <source>
        <dbReference type="ARBA" id="ARBA00023125"/>
    </source>
</evidence>
<dbReference type="EMBL" id="QZKI01000032">
    <property type="protein sequence ID" value="RJP73116.1"/>
    <property type="molecule type" value="Genomic_DNA"/>
</dbReference>
<dbReference type="InterPro" id="IPR011006">
    <property type="entry name" value="CheY-like_superfamily"/>
</dbReference>
<sequence>MARPVLMVVDDQQSVLDTCRDIFKDTYEVVLKRSATEALAYMNENLVDLIFLDIVMPEVDGMEMLGQVRMMDDAPPVVMVTATRTIKSAVAAMKLGAFDYITKPFDIDELRLVAEKALENRTLVKEVRSLRSQIEKRYGFENLVGESGPMQEIYRQIEQIADKRTSLLLLGESGTGKELVARAIHYHQDSSRRDGPFLALDCNTLPESLFESELFGHEKGAFTGATKKIGRCELADKGTLFLDEIGEIPPAVQVKLLRFLQEHEFTRVGGTQNIRVDVRIIAATNRDLEKAVKEGKFREDLYYRINVVPVRIPPLRERAEDIPLLIDHFVKRLSVELSTSPKTLNPAAVDLLMTHSWPGNVRELQNVLERLLVLSNKDVIEPDDLPETVRLSHHDVDQYSGKIFAGELSLEQAERQFLTEIISEALRRANGVQTRAASILKTSRRTLKYQMDKLGLS</sequence>
<organism evidence="10 11">
    <name type="scientific">Candidatus Abyssobacteria bacterium SURF_17</name>
    <dbReference type="NCBI Taxonomy" id="2093361"/>
    <lineage>
        <taxon>Bacteria</taxon>
        <taxon>Pseudomonadati</taxon>
        <taxon>Candidatus Hydrogenedentota</taxon>
        <taxon>Candidatus Abyssobacteria</taxon>
    </lineage>
</organism>
<dbReference type="PANTHER" id="PTHR32071">
    <property type="entry name" value="TRANSCRIPTIONAL REGULATORY PROTEIN"/>
    <property type="match status" value="1"/>
</dbReference>
<evidence type="ECO:0000256" key="2">
    <source>
        <dbReference type="ARBA" id="ARBA00022840"/>
    </source>
</evidence>
<dbReference type="AlphaFoldDB" id="A0A419F418"/>
<dbReference type="PROSITE" id="PS50110">
    <property type="entry name" value="RESPONSE_REGULATORY"/>
    <property type="match status" value="1"/>
</dbReference>
<keyword evidence="2" id="KW-0067">ATP-binding</keyword>
<dbReference type="InterPro" id="IPR025662">
    <property type="entry name" value="Sigma_54_int_dom_ATP-bd_1"/>
</dbReference>
<dbReference type="FunFam" id="1.10.8.60:FF:000014">
    <property type="entry name" value="DNA-binding transcriptional regulator NtrC"/>
    <property type="match status" value="1"/>
</dbReference>
<dbReference type="GO" id="GO:0043565">
    <property type="term" value="F:sequence-specific DNA binding"/>
    <property type="evidence" value="ECO:0007669"/>
    <property type="project" value="InterPro"/>
</dbReference>
<dbReference type="Proteomes" id="UP000285961">
    <property type="component" value="Unassembled WGS sequence"/>
</dbReference>
<dbReference type="SMART" id="SM00448">
    <property type="entry name" value="REC"/>
    <property type="match status" value="1"/>
</dbReference>
<dbReference type="InterPro" id="IPR058031">
    <property type="entry name" value="AAA_lid_NorR"/>
</dbReference>
<feature type="modified residue" description="4-aspartylphosphate" evidence="7">
    <location>
        <position position="53"/>
    </location>
</feature>
<dbReference type="PROSITE" id="PS00675">
    <property type="entry name" value="SIGMA54_INTERACT_1"/>
    <property type="match status" value="1"/>
</dbReference>
<keyword evidence="3" id="KW-0805">Transcription regulation</keyword>
<reference evidence="10 11" key="1">
    <citation type="journal article" date="2017" name="ISME J.">
        <title>Energy and carbon metabolisms in a deep terrestrial subsurface fluid microbial community.</title>
        <authorList>
            <person name="Momper L."/>
            <person name="Jungbluth S.P."/>
            <person name="Lee M.D."/>
            <person name="Amend J.P."/>
        </authorList>
    </citation>
    <scope>NUCLEOTIDE SEQUENCE [LARGE SCALE GENOMIC DNA]</scope>
    <source>
        <strain evidence="10">SURF_17</strain>
    </source>
</reference>
<dbReference type="InterPro" id="IPR027417">
    <property type="entry name" value="P-loop_NTPase"/>
</dbReference>
<dbReference type="FunFam" id="3.40.50.300:FF:000006">
    <property type="entry name" value="DNA-binding transcriptional regulator NtrC"/>
    <property type="match status" value="1"/>
</dbReference>
<evidence type="ECO:0000313" key="10">
    <source>
        <dbReference type="EMBL" id="RJP73116.1"/>
    </source>
</evidence>
<proteinExistence type="predicted"/>
<dbReference type="PANTHER" id="PTHR32071:SF113">
    <property type="entry name" value="ALGINATE BIOSYNTHESIS TRANSCRIPTIONAL REGULATORY PROTEIN ALGB"/>
    <property type="match status" value="1"/>
</dbReference>
<accession>A0A419F418</accession>
<dbReference type="GO" id="GO:0006355">
    <property type="term" value="P:regulation of DNA-templated transcription"/>
    <property type="evidence" value="ECO:0007669"/>
    <property type="project" value="InterPro"/>
</dbReference>
<evidence type="ECO:0000259" key="8">
    <source>
        <dbReference type="PROSITE" id="PS50045"/>
    </source>
</evidence>
<evidence type="ECO:0000256" key="5">
    <source>
        <dbReference type="ARBA" id="ARBA00023159"/>
    </source>
</evidence>
<feature type="domain" description="Response regulatory" evidence="9">
    <location>
        <begin position="5"/>
        <end position="118"/>
    </location>
</feature>
<dbReference type="GO" id="GO:0005524">
    <property type="term" value="F:ATP binding"/>
    <property type="evidence" value="ECO:0007669"/>
    <property type="project" value="UniProtKB-KW"/>
</dbReference>
<dbReference type="Gene3D" id="1.10.10.60">
    <property type="entry name" value="Homeodomain-like"/>
    <property type="match status" value="1"/>
</dbReference>
<dbReference type="Gene3D" id="1.10.8.60">
    <property type="match status" value="1"/>
</dbReference>
<name>A0A419F418_9BACT</name>
<protein>
    <submittedName>
        <fullName evidence="10">Sigma-54-dependent Fis family transcriptional regulator</fullName>
    </submittedName>
</protein>
<dbReference type="PROSITE" id="PS50045">
    <property type="entry name" value="SIGMA54_INTERACT_4"/>
    <property type="match status" value="1"/>
</dbReference>
<dbReference type="InterPro" id="IPR002078">
    <property type="entry name" value="Sigma_54_int"/>
</dbReference>
<dbReference type="GO" id="GO:0000160">
    <property type="term" value="P:phosphorelay signal transduction system"/>
    <property type="evidence" value="ECO:0007669"/>
    <property type="project" value="InterPro"/>
</dbReference>
<dbReference type="Gene3D" id="3.40.50.2300">
    <property type="match status" value="1"/>
</dbReference>
<keyword evidence="7" id="KW-0597">Phosphoprotein</keyword>
<dbReference type="Pfam" id="PF02954">
    <property type="entry name" value="HTH_8"/>
    <property type="match status" value="1"/>
</dbReference>
<dbReference type="SUPFAM" id="SSF52540">
    <property type="entry name" value="P-loop containing nucleoside triphosphate hydrolases"/>
    <property type="match status" value="1"/>
</dbReference>
<comment type="caution">
    <text evidence="10">The sequence shown here is derived from an EMBL/GenBank/DDBJ whole genome shotgun (WGS) entry which is preliminary data.</text>
</comment>
<feature type="domain" description="Sigma-54 factor interaction" evidence="8">
    <location>
        <begin position="143"/>
        <end position="373"/>
    </location>
</feature>
<evidence type="ECO:0000313" key="11">
    <source>
        <dbReference type="Proteomes" id="UP000285961"/>
    </source>
</evidence>
<dbReference type="Pfam" id="PF25601">
    <property type="entry name" value="AAA_lid_14"/>
    <property type="match status" value="1"/>
</dbReference>
<evidence type="ECO:0000256" key="3">
    <source>
        <dbReference type="ARBA" id="ARBA00023015"/>
    </source>
</evidence>
<dbReference type="InterPro" id="IPR002197">
    <property type="entry name" value="HTH_Fis"/>
</dbReference>
<dbReference type="SUPFAM" id="SSF46689">
    <property type="entry name" value="Homeodomain-like"/>
    <property type="match status" value="1"/>
</dbReference>
<dbReference type="SUPFAM" id="SSF52172">
    <property type="entry name" value="CheY-like"/>
    <property type="match status" value="1"/>
</dbReference>
<gene>
    <name evidence="10" type="ORF">C4532_04925</name>
</gene>
<evidence type="ECO:0000256" key="7">
    <source>
        <dbReference type="PROSITE-ProRule" id="PRU00169"/>
    </source>
</evidence>